<comment type="caution">
    <text evidence="2">The sequence shown here is derived from an EMBL/GenBank/DDBJ whole genome shotgun (WGS) entry which is preliminary data.</text>
</comment>
<evidence type="ECO:0000313" key="3">
    <source>
        <dbReference type="Proteomes" id="UP001165289"/>
    </source>
</evidence>
<reference evidence="2 3" key="1">
    <citation type="journal article" date="2023" name="BMC Biol.">
        <title>The compact genome of the sponge Oopsacas minuta (Hexactinellida) is lacking key metazoan core genes.</title>
        <authorList>
            <person name="Santini S."/>
            <person name="Schenkelaars Q."/>
            <person name="Jourda C."/>
            <person name="Duchesne M."/>
            <person name="Belahbib H."/>
            <person name="Rocher C."/>
            <person name="Selva M."/>
            <person name="Riesgo A."/>
            <person name="Vervoort M."/>
            <person name="Leys S.P."/>
            <person name="Kodjabachian L."/>
            <person name="Le Bivic A."/>
            <person name="Borchiellini C."/>
            <person name="Claverie J.M."/>
            <person name="Renard E."/>
        </authorList>
    </citation>
    <scope>NUCLEOTIDE SEQUENCE [LARGE SCALE GENOMIC DNA]</scope>
    <source>
        <strain evidence="2">SPO-2</strain>
    </source>
</reference>
<evidence type="ECO:0000256" key="1">
    <source>
        <dbReference type="SAM" id="MobiDB-lite"/>
    </source>
</evidence>
<evidence type="ECO:0008006" key="4">
    <source>
        <dbReference type="Google" id="ProtNLM"/>
    </source>
</evidence>
<keyword evidence="3" id="KW-1185">Reference proteome</keyword>
<name>A0AAV7JZK3_9METZ</name>
<proteinExistence type="predicted"/>
<feature type="region of interest" description="Disordered" evidence="1">
    <location>
        <begin position="140"/>
        <end position="167"/>
    </location>
</feature>
<protein>
    <recommendedName>
        <fullName evidence="4">Supervillin</fullName>
    </recommendedName>
</protein>
<gene>
    <name evidence="2" type="ORF">LOD99_748</name>
</gene>
<accession>A0AAV7JZK3</accession>
<dbReference type="AlphaFoldDB" id="A0AAV7JZK3"/>
<organism evidence="2 3">
    <name type="scientific">Oopsacas minuta</name>
    <dbReference type="NCBI Taxonomy" id="111878"/>
    <lineage>
        <taxon>Eukaryota</taxon>
        <taxon>Metazoa</taxon>
        <taxon>Porifera</taxon>
        <taxon>Hexactinellida</taxon>
        <taxon>Hexasterophora</taxon>
        <taxon>Lyssacinosida</taxon>
        <taxon>Leucopsacidae</taxon>
        <taxon>Oopsacas</taxon>
    </lineage>
</organism>
<dbReference type="EMBL" id="JAKMXF010000222">
    <property type="protein sequence ID" value="KAI6654351.1"/>
    <property type="molecule type" value="Genomic_DNA"/>
</dbReference>
<dbReference type="Proteomes" id="UP001165289">
    <property type="component" value="Unassembled WGS sequence"/>
</dbReference>
<evidence type="ECO:0000313" key="2">
    <source>
        <dbReference type="EMBL" id="KAI6654351.1"/>
    </source>
</evidence>
<feature type="region of interest" description="Disordered" evidence="1">
    <location>
        <begin position="341"/>
        <end position="360"/>
    </location>
</feature>
<sequence>MVELIRIETKINDESDTKQLAKSAAENYRSFLKSRAVFAPEGDLGQRGRSGGSHSFKARRFSEVKALTADRPEAKPRRSHSSDNILEEVQRYEQNNEHVLTQGSFETGDTHTNVKRSKFEYIKQLFSKKPDKPRKCTIPTLFSPSQAPRIFHRPSDATSNYSTSDYASDQELDDTTVYSKQLTRSPIYANRNSKIASIVKRFEPQAQTDNPITSTGTPPSELVERTHSQSLLEIRTISSNLSSLMTNLSSFSAIDDSNQFDSKPTKKLVVETLMEPKINEDKQQTPKITTSYSLDVKQHDFTVDNCRPSEHGDDVISLDELLTNLAPPKRPVLPSHYTLVPREEESDSDSTVRGPGSLNNSTDILLEEVNKTVAEMTSSIQCNETADPIPKLERPPYIDINSKQLSSIDGKITRVMGNLSPDVKHRNICPPSLLPVHTHTNMTSESTVTPQNTEISQDSEFNVTSSLETTEDILIPNFNEENALSPFLTSKESDLAVEMKSVKSSLQIVLNFDSKPNPNHRHVQSCDDGDVAVSHHPLSHSTTLDDLTTSPLLPTRSNILDTQPTDYSDVTSTHSMSLSPINKHKYTGYSLPSGQTASVSDRIRFLMSKSPIDDHKVDKLTIARAAIERKKSEAKPAYARPVLIELSQPEEFSFKSLRERFEVKMKQMEPSGVMLSPSQLPPPARKKSEDLGIKPIFAGDTKKFSSTDVIAMRNEYNTDGDANTNKSLVQPRYIIK</sequence>
<feature type="compositionally biased region" description="Polar residues" evidence="1">
    <location>
        <begin position="156"/>
        <end position="167"/>
    </location>
</feature>